<evidence type="ECO:0000313" key="2">
    <source>
        <dbReference type="Proteomes" id="UP000256269"/>
    </source>
</evidence>
<organism evidence="1 2">
    <name type="scientific">Kutzneria buriramensis</name>
    <dbReference type="NCBI Taxonomy" id="1045776"/>
    <lineage>
        <taxon>Bacteria</taxon>
        <taxon>Bacillati</taxon>
        <taxon>Actinomycetota</taxon>
        <taxon>Actinomycetes</taxon>
        <taxon>Pseudonocardiales</taxon>
        <taxon>Pseudonocardiaceae</taxon>
        <taxon>Kutzneria</taxon>
    </lineage>
</organism>
<evidence type="ECO:0000313" key="1">
    <source>
        <dbReference type="EMBL" id="REH17991.1"/>
    </source>
</evidence>
<reference evidence="1 2" key="1">
    <citation type="submission" date="2018-08" db="EMBL/GenBank/DDBJ databases">
        <title>Genomic Encyclopedia of Archaeal and Bacterial Type Strains, Phase II (KMG-II): from individual species to whole genera.</title>
        <authorList>
            <person name="Goeker M."/>
        </authorList>
    </citation>
    <scope>NUCLEOTIDE SEQUENCE [LARGE SCALE GENOMIC DNA]</scope>
    <source>
        <strain evidence="1 2">DSM 45791</strain>
    </source>
</reference>
<sequence>MHAPVVTATIRAAGLRWTIEEDAKTGKEQLGMDQYQVRTWVRWQRHTAMCMLAQAFLAFTRAGQGQEATCQPSKVVC</sequence>
<protein>
    <recommendedName>
        <fullName evidence="3">DDE family transposase</fullName>
    </recommendedName>
</protein>
<comment type="caution">
    <text evidence="1">The sequence shown here is derived from an EMBL/GenBank/DDBJ whole genome shotgun (WGS) entry which is preliminary data.</text>
</comment>
<gene>
    <name evidence="1" type="ORF">BCF44_13923</name>
</gene>
<dbReference type="InterPro" id="IPR012337">
    <property type="entry name" value="RNaseH-like_sf"/>
</dbReference>
<dbReference type="AlphaFoldDB" id="A0A3E0G5F4"/>
<dbReference type="Proteomes" id="UP000256269">
    <property type="component" value="Unassembled WGS sequence"/>
</dbReference>
<name>A0A3E0G5F4_9PSEU</name>
<dbReference type="RefSeq" id="WP_211353686.1">
    <property type="nucleotide sequence ID" value="NZ_CP144375.1"/>
</dbReference>
<proteinExistence type="predicted"/>
<keyword evidence="2" id="KW-1185">Reference proteome</keyword>
<dbReference type="EMBL" id="QUNO01000039">
    <property type="protein sequence ID" value="REH17991.1"/>
    <property type="molecule type" value="Genomic_DNA"/>
</dbReference>
<evidence type="ECO:0008006" key="3">
    <source>
        <dbReference type="Google" id="ProtNLM"/>
    </source>
</evidence>
<accession>A0A3E0G5F4</accession>
<dbReference type="SUPFAM" id="SSF53098">
    <property type="entry name" value="Ribonuclease H-like"/>
    <property type="match status" value="1"/>
</dbReference>